<evidence type="ECO:0000313" key="3">
    <source>
        <dbReference type="Proteomes" id="UP001239462"/>
    </source>
</evidence>
<dbReference type="EMBL" id="JASZZN010000005">
    <property type="protein sequence ID" value="MDM4015366.1"/>
    <property type="molecule type" value="Genomic_DNA"/>
</dbReference>
<organism evidence="2 3">
    <name type="scientific">Roseiconus lacunae</name>
    <dbReference type="NCBI Taxonomy" id="2605694"/>
    <lineage>
        <taxon>Bacteria</taxon>
        <taxon>Pseudomonadati</taxon>
        <taxon>Planctomycetota</taxon>
        <taxon>Planctomycetia</taxon>
        <taxon>Pirellulales</taxon>
        <taxon>Pirellulaceae</taxon>
        <taxon>Roseiconus</taxon>
    </lineage>
</organism>
<feature type="transmembrane region" description="Helical" evidence="1">
    <location>
        <begin position="56"/>
        <end position="75"/>
    </location>
</feature>
<keyword evidence="1" id="KW-1133">Transmembrane helix</keyword>
<evidence type="ECO:0000313" key="2">
    <source>
        <dbReference type="EMBL" id="MDM4015366.1"/>
    </source>
</evidence>
<feature type="transmembrane region" description="Helical" evidence="1">
    <location>
        <begin position="29"/>
        <end position="49"/>
    </location>
</feature>
<gene>
    <name evidence="2" type="ORF">QTN89_08005</name>
</gene>
<dbReference type="RefSeq" id="WP_149495457.1">
    <property type="nucleotide sequence ID" value="NZ_CP141221.1"/>
</dbReference>
<keyword evidence="3" id="KW-1185">Reference proteome</keyword>
<accession>A0ABT7PFX4</accession>
<protein>
    <recommendedName>
        <fullName evidence="4">DUF2069 domain-containing protein</fullName>
    </recommendedName>
</protein>
<feature type="transmembrane region" description="Helical" evidence="1">
    <location>
        <begin position="87"/>
        <end position="105"/>
    </location>
</feature>
<keyword evidence="1" id="KW-0812">Transmembrane</keyword>
<comment type="caution">
    <text evidence="2">The sequence shown here is derived from an EMBL/GenBank/DDBJ whole genome shotgun (WGS) entry which is preliminary data.</text>
</comment>
<sequence length="129" mass="13553">MNIGNISLLNAIVLVVLGLWGYFGSETPSATALIPVVFGGILLLCNPGVRSKNKAIAHIAVLVTLLILLGLAMPLKGAIGRGDTMAILRVVVMLATTAWALYAFIQSFIAVRKQKAAEVTPAADDHSTE</sequence>
<keyword evidence="1" id="KW-0472">Membrane</keyword>
<evidence type="ECO:0000256" key="1">
    <source>
        <dbReference type="SAM" id="Phobius"/>
    </source>
</evidence>
<reference evidence="2 3" key="1">
    <citation type="submission" date="2023-06" db="EMBL/GenBank/DDBJ databases">
        <title>Roseiconus lacunae JC819 isolated from Gulf of Mannar region, Tamil Nadu.</title>
        <authorList>
            <person name="Pk S."/>
            <person name="Ch S."/>
            <person name="Ch V.R."/>
        </authorList>
    </citation>
    <scope>NUCLEOTIDE SEQUENCE [LARGE SCALE GENOMIC DNA]</scope>
    <source>
        <strain evidence="2 3">JC819</strain>
    </source>
</reference>
<name>A0ABT7PFX4_9BACT</name>
<dbReference type="Proteomes" id="UP001239462">
    <property type="component" value="Unassembled WGS sequence"/>
</dbReference>
<evidence type="ECO:0008006" key="4">
    <source>
        <dbReference type="Google" id="ProtNLM"/>
    </source>
</evidence>
<proteinExistence type="predicted"/>
<feature type="transmembrane region" description="Helical" evidence="1">
    <location>
        <begin position="7"/>
        <end position="23"/>
    </location>
</feature>